<dbReference type="CDD" id="cd05233">
    <property type="entry name" value="SDR_c"/>
    <property type="match status" value="1"/>
</dbReference>
<proteinExistence type="inferred from homology"/>
<protein>
    <submittedName>
        <fullName evidence="5">N-ethylmaleimide reductase</fullName>
    </submittedName>
</protein>
<evidence type="ECO:0000256" key="3">
    <source>
        <dbReference type="ARBA" id="ARBA00023002"/>
    </source>
</evidence>
<dbReference type="InterPro" id="IPR045247">
    <property type="entry name" value="Oye-like"/>
</dbReference>
<dbReference type="GO" id="GO:0010181">
    <property type="term" value="F:FMN binding"/>
    <property type="evidence" value="ECO:0007669"/>
    <property type="project" value="InterPro"/>
</dbReference>
<dbReference type="InterPro" id="IPR002347">
    <property type="entry name" value="SDR_fam"/>
</dbReference>
<dbReference type="PRINTS" id="PR00081">
    <property type="entry name" value="GDHRDH"/>
</dbReference>
<comment type="similarity">
    <text evidence="2">Belongs to the NADH:flavin oxidoreductase/NADH oxidase family.</text>
</comment>
<feature type="domain" description="NADH:flavin oxidoreductase/NADH oxidase N-terminal" evidence="4">
    <location>
        <begin position="1"/>
        <end position="303"/>
    </location>
</feature>
<dbReference type="EMBL" id="JWZT01001538">
    <property type="protein sequence ID" value="KII71946.1"/>
    <property type="molecule type" value="Genomic_DNA"/>
</dbReference>
<dbReference type="CDD" id="cd02933">
    <property type="entry name" value="OYE_like_FMN"/>
    <property type="match status" value="1"/>
</dbReference>
<dbReference type="SUPFAM" id="SSF51395">
    <property type="entry name" value="FMN-linked oxidoreductases"/>
    <property type="match status" value="1"/>
</dbReference>
<evidence type="ECO:0000313" key="6">
    <source>
        <dbReference type="Proteomes" id="UP000031668"/>
    </source>
</evidence>
<dbReference type="Proteomes" id="UP000031668">
    <property type="component" value="Unassembled WGS sequence"/>
</dbReference>
<dbReference type="PROSITE" id="PS00061">
    <property type="entry name" value="ADH_SHORT"/>
    <property type="match status" value="1"/>
</dbReference>
<dbReference type="AlphaFoldDB" id="A0A0C2MX64"/>
<organism evidence="5 6">
    <name type="scientific">Thelohanellus kitauei</name>
    <name type="common">Myxosporean</name>
    <dbReference type="NCBI Taxonomy" id="669202"/>
    <lineage>
        <taxon>Eukaryota</taxon>
        <taxon>Metazoa</taxon>
        <taxon>Cnidaria</taxon>
        <taxon>Myxozoa</taxon>
        <taxon>Myxosporea</taxon>
        <taxon>Bivalvulida</taxon>
        <taxon>Platysporina</taxon>
        <taxon>Myxobolidae</taxon>
        <taxon>Thelohanellus</taxon>
    </lineage>
</organism>
<dbReference type="SUPFAM" id="SSF51735">
    <property type="entry name" value="NAD(P)-binding Rossmann-fold domains"/>
    <property type="match status" value="1"/>
</dbReference>
<reference evidence="5 6" key="1">
    <citation type="journal article" date="2014" name="Genome Biol. Evol.">
        <title>The genome of the myxosporean Thelohanellus kitauei shows adaptations to nutrient acquisition within its fish host.</title>
        <authorList>
            <person name="Yang Y."/>
            <person name="Xiong J."/>
            <person name="Zhou Z."/>
            <person name="Huo F."/>
            <person name="Miao W."/>
            <person name="Ran C."/>
            <person name="Liu Y."/>
            <person name="Zhang J."/>
            <person name="Feng J."/>
            <person name="Wang M."/>
            <person name="Wang M."/>
            <person name="Wang L."/>
            <person name="Yao B."/>
        </authorList>
    </citation>
    <scope>NUCLEOTIDE SEQUENCE [LARGE SCALE GENOMIC DNA]</scope>
    <source>
        <strain evidence="5">Wuqing</strain>
    </source>
</reference>
<dbReference type="InterPro" id="IPR001155">
    <property type="entry name" value="OxRdtase_FMN_N"/>
</dbReference>
<comment type="cofactor">
    <cofactor evidence="1">
        <name>FMN</name>
        <dbReference type="ChEBI" id="CHEBI:58210"/>
    </cofactor>
</comment>
<dbReference type="Gene3D" id="3.20.20.70">
    <property type="entry name" value="Aldolase class I"/>
    <property type="match status" value="1"/>
</dbReference>
<dbReference type="InterPro" id="IPR013785">
    <property type="entry name" value="Aldolase_TIM"/>
</dbReference>
<gene>
    <name evidence="5" type="ORF">RF11_02171</name>
</gene>
<evidence type="ECO:0000313" key="5">
    <source>
        <dbReference type="EMBL" id="KII71946.1"/>
    </source>
</evidence>
<dbReference type="OrthoDB" id="5545019at2759"/>
<dbReference type="PRINTS" id="PR00080">
    <property type="entry name" value="SDRFAMILY"/>
</dbReference>
<dbReference type="Pfam" id="PF00106">
    <property type="entry name" value="adh_short"/>
    <property type="match status" value="1"/>
</dbReference>
<sequence>MAPLTRNRAGAGLVPGELAATYYAQRASAGLLITEATQISPQAQGYQDTPGIYTQAQIEGWRKVTDAVHAKGGRIFVQLWHVGRISHVDLQPGGAAPVAPSAIRAETKTFVNNGFADVSEPRALEVEEIKGIIDDFRKAAANAIVAGFDGVEIHGANGYLLEQFLKDGANQRTDEYGGSRIVLACYEIGAERTGVRISPVSPANAISCSDPQPQYDYLAEQLNALGIVYLHVVEGATGGPRDVSPFDYDSLRRRFNDTWIGNNGYDLALATTQLEQGNADLFAFGRPFISNPDLVERLKKGAPLASLNPGTLYGGIRRLPEPAKQLMTNASVLITGASTGIGAVYAERFARRGHDLVLVARDKAKLEILADRLRRENGISVDVLPADLTQAVDLATIEARLREDEQIGILINNAGIAQYRSFTEQTPESIERLIALNVTALTRLANAVAPRFVKAGEGSIVNISSIVGLAPEFAMTVYGATKAFVLFLSQGMSLELSSKGIYIQAVLPAGTYTEIWDRAGIDISNFAKMMEVGELVDAALVGFDRRELVTIPPLQNAPARLCFQTSNKMKPQSDIKHVK</sequence>
<keyword evidence="3" id="KW-0560">Oxidoreductase</keyword>
<name>A0A0C2MX64_THEKT</name>
<dbReference type="InterPro" id="IPR020904">
    <property type="entry name" value="Sc_DH/Rdtase_CS"/>
</dbReference>
<comment type="caution">
    <text evidence="5">The sequence shown here is derived from an EMBL/GenBank/DDBJ whole genome shotgun (WGS) entry which is preliminary data.</text>
</comment>
<dbReference type="GO" id="GO:0005829">
    <property type="term" value="C:cytosol"/>
    <property type="evidence" value="ECO:0007669"/>
    <property type="project" value="UniProtKB-ARBA"/>
</dbReference>
<dbReference type="GO" id="GO:0016628">
    <property type="term" value="F:oxidoreductase activity, acting on the CH-CH group of donors, NAD or NADP as acceptor"/>
    <property type="evidence" value="ECO:0007669"/>
    <property type="project" value="UniProtKB-ARBA"/>
</dbReference>
<dbReference type="InterPro" id="IPR036291">
    <property type="entry name" value="NAD(P)-bd_dom_sf"/>
</dbReference>
<keyword evidence="6" id="KW-1185">Reference proteome</keyword>
<dbReference type="FunFam" id="3.20.20.70:FF:000059">
    <property type="entry name" value="N-ethylmaleimide reductase, FMN-linked"/>
    <property type="match status" value="1"/>
</dbReference>
<evidence type="ECO:0000259" key="4">
    <source>
        <dbReference type="Pfam" id="PF00724"/>
    </source>
</evidence>
<dbReference type="Gene3D" id="3.40.50.720">
    <property type="entry name" value="NAD(P)-binding Rossmann-like Domain"/>
    <property type="match status" value="1"/>
</dbReference>
<evidence type="ECO:0000256" key="1">
    <source>
        <dbReference type="ARBA" id="ARBA00001917"/>
    </source>
</evidence>
<dbReference type="PANTHER" id="PTHR22893">
    <property type="entry name" value="NADH OXIDOREDUCTASE-RELATED"/>
    <property type="match status" value="1"/>
</dbReference>
<dbReference type="PANTHER" id="PTHR22893:SF91">
    <property type="entry name" value="NADPH DEHYDROGENASE 2-RELATED"/>
    <property type="match status" value="1"/>
</dbReference>
<dbReference type="Pfam" id="PF00724">
    <property type="entry name" value="Oxidored_FMN"/>
    <property type="match status" value="1"/>
</dbReference>
<evidence type="ECO:0000256" key="2">
    <source>
        <dbReference type="ARBA" id="ARBA00005979"/>
    </source>
</evidence>
<accession>A0A0C2MX64</accession>